<reference evidence="1 2" key="1">
    <citation type="journal article" date="2013" name="Genome Biol. Evol.">
        <title>Comparison of metabolic capacities and inference of gene content evolution in mosquito-associated Spiroplasma diminutum and S. taiwanense.</title>
        <authorList>
            <person name="Lo W.S."/>
            <person name="Ku C."/>
            <person name="Chen L.L."/>
            <person name="Chang T.H."/>
            <person name="Kuo C.H."/>
        </authorList>
    </citation>
    <scope>NUCLEOTIDE SEQUENCE [LARGE SCALE GENOMIC DNA]</scope>
    <source>
        <strain evidence="1">CT-1</strain>
    </source>
</reference>
<proteinExistence type="predicted"/>
<evidence type="ECO:0000313" key="1">
    <source>
        <dbReference type="EMBL" id="AGR41282.1"/>
    </source>
</evidence>
<evidence type="ECO:0000313" key="2">
    <source>
        <dbReference type="Proteomes" id="UP000014984"/>
    </source>
</evidence>
<organism evidence="1 2">
    <name type="scientific">Spiroplasma taiwanense CT-1</name>
    <dbReference type="NCBI Taxonomy" id="1276220"/>
    <lineage>
        <taxon>Bacteria</taxon>
        <taxon>Bacillati</taxon>
        <taxon>Mycoplasmatota</taxon>
        <taxon>Mollicutes</taxon>
        <taxon>Entomoplasmatales</taxon>
        <taxon>Spiroplasmataceae</taxon>
        <taxon>Spiroplasma</taxon>
    </lineage>
</organism>
<keyword evidence="2" id="KW-1185">Reference proteome</keyword>
<dbReference type="KEGG" id="stai:STAIW_v1c06640"/>
<dbReference type="Proteomes" id="UP000014984">
    <property type="component" value="Chromosome"/>
</dbReference>
<dbReference type="RefSeq" id="WP_020834421.1">
    <property type="nucleotide sequence ID" value="NC_021846.1"/>
</dbReference>
<name>S5LZX4_9MOLU</name>
<dbReference type="STRING" id="1276220.STAIW_v1c06640"/>
<dbReference type="AlphaFoldDB" id="S5LZX4"/>
<dbReference type="PATRIC" id="fig|1276220.3.peg.677"/>
<dbReference type="EMBL" id="CP005074">
    <property type="protein sequence ID" value="AGR41282.1"/>
    <property type="molecule type" value="Genomic_DNA"/>
</dbReference>
<protein>
    <submittedName>
        <fullName evidence="1">Uncharacterized protein</fullName>
    </submittedName>
</protein>
<gene>
    <name evidence="1" type="ORF">STAIW_v1c06640</name>
</gene>
<accession>S5LZX4</accession>
<dbReference type="HOGENOM" id="CLU_2755858_0_0_14"/>
<sequence>MFYKLKSQTWPDNYSTGIEGVIINVAHIMRAYKVDFQYIIVFQDNSKISLMYNDSKNDIKEIEKLMNITK</sequence>